<proteinExistence type="predicted"/>
<sequence>MGWAARSGPGLPALRLSAAREWRAGFPLLLRPLIVLADRLGWSLAAFVRTVRFARAVRMRPRAALRLYGDCLASGGSPIEVHVWRALHGERHPLPARSAARLLSRLGDPAGHKLLADKLALAERLSAHGIALPPLHAHIPRGSAATLDLLDDAGTGAGVFVKPRHGRGGEGGFAVTRSGTAWHVEGRPVPAARVLARLDRVLARDDALVQPQLVAADALADLAVEGRAPVLRLATAWLPGGAPFLHSALLMLVQPGQSLRDFLHGMVFAPVDPATGAVSHGVCFARPRDRVERLGADGARLAGRRIPDFDAAVALALRAMAEVPPLALVHWDIIVTPSGPILLEGNSAGNWILATLPGLGGLDGGPLAPILEQWHAAARLRLARPRSI</sequence>
<reference evidence="2 3" key="1">
    <citation type="journal article" date="2015" name="Int. J. Syst. Evol. Microbiol.">
        <title>Sphingomonas hengshuiensis sp. nov., isolated from lake wetland.</title>
        <authorList>
            <person name="Wei S."/>
            <person name="Wang T."/>
            <person name="Liu H."/>
            <person name="Zhang C."/>
            <person name="Guo J."/>
            <person name="Wang Q."/>
            <person name="Liang K."/>
            <person name="Zhang Z."/>
        </authorList>
    </citation>
    <scope>NUCLEOTIDE SEQUENCE [LARGE SCALE GENOMIC DNA]</scope>
    <source>
        <strain evidence="2 3">WHSC-8</strain>
    </source>
</reference>
<evidence type="ECO:0000259" key="1">
    <source>
        <dbReference type="Pfam" id="PF14397"/>
    </source>
</evidence>
<dbReference type="EMBL" id="CP010836">
    <property type="protein sequence ID" value="AJP72819.1"/>
    <property type="molecule type" value="Genomic_DNA"/>
</dbReference>
<dbReference type="KEGG" id="sphi:TS85_15095"/>
<evidence type="ECO:0000313" key="3">
    <source>
        <dbReference type="Proteomes" id="UP000032300"/>
    </source>
</evidence>
<name>A0A7U4LFS4_9SPHN</name>
<organism evidence="2 3">
    <name type="scientific">Sphingomonas hengshuiensis</name>
    <dbReference type="NCBI Taxonomy" id="1609977"/>
    <lineage>
        <taxon>Bacteria</taxon>
        <taxon>Pseudomonadati</taxon>
        <taxon>Pseudomonadota</taxon>
        <taxon>Alphaproteobacteria</taxon>
        <taxon>Sphingomonadales</taxon>
        <taxon>Sphingomonadaceae</taxon>
        <taxon>Sphingomonas</taxon>
    </lineage>
</organism>
<dbReference type="Pfam" id="PF14397">
    <property type="entry name" value="ATPgrasp_ST"/>
    <property type="match status" value="1"/>
</dbReference>
<dbReference type="Proteomes" id="UP000032300">
    <property type="component" value="Chromosome"/>
</dbReference>
<protein>
    <recommendedName>
        <fullName evidence="1">Alpha-L-glutamate ligase-related protein ATP-grasp domain-containing protein</fullName>
    </recommendedName>
</protein>
<reference evidence="2 3" key="2">
    <citation type="submission" date="2015-02" db="EMBL/GenBank/DDBJ databases">
        <title>The complete genome of Sphingomonas hengshuiensis sp. WHSC-8 isolated from soil of Hengshui Lake.</title>
        <authorList>
            <person name="Wei S."/>
            <person name="Guo J."/>
            <person name="Su C."/>
            <person name="Wu R."/>
            <person name="Zhang Z."/>
            <person name="Liang K."/>
            <person name="Li H."/>
            <person name="Wang T."/>
            <person name="Liu H."/>
            <person name="Zhang C."/>
            <person name="Li Z."/>
            <person name="Wang Q."/>
            <person name="Meng J."/>
        </authorList>
    </citation>
    <scope>NUCLEOTIDE SEQUENCE [LARGE SCALE GENOMIC DNA]</scope>
    <source>
        <strain evidence="2 3">WHSC-8</strain>
    </source>
</reference>
<dbReference type="AlphaFoldDB" id="A0A7U4LFS4"/>
<accession>A0A7U4LFS4</accession>
<evidence type="ECO:0000313" key="2">
    <source>
        <dbReference type="EMBL" id="AJP72819.1"/>
    </source>
</evidence>
<dbReference type="InterPro" id="IPR039523">
    <property type="entry name" value="RimK-rel_E_lig_ATP-grasp"/>
</dbReference>
<keyword evidence="3" id="KW-1185">Reference proteome</keyword>
<gene>
    <name evidence="2" type="ORF">TS85_15095</name>
</gene>
<feature type="domain" description="Alpha-L-glutamate ligase-related protein ATP-grasp" evidence="1">
    <location>
        <begin position="100"/>
        <end position="348"/>
    </location>
</feature>